<dbReference type="Gene3D" id="3.40.50.720">
    <property type="entry name" value="NAD(P)-binding Rossmann-like Domain"/>
    <property type="match status" value="1"/>
</dbReference>
<dbReference type="Pfam" id="PF08240">
    <property type="entry name" value="ADH_N"/>
    <property type="match status" value="1"/>
</dbReference>
<keyword evidence="3 5" id="KW-0862">Zinc</keyword>
<feature type="domain" description="Alcohol dehydrogenase-like N-terminal" evidence="8">
    <location>
        <begin position="69"/>
        <end position="140"/>
    </location>
</feature>
<dbReference type="GeneID" id="108719623"/>
<dbReference type="PANTHER" id="PTHR43880">
    <property type="entry name" value="ALCOHOL DEHYDROGENASE"/>
    <property type="match status" value="1"/>
</dbReference>
<gene>
    <name evidence="10" type="primary">LOC108719623</name>
</gene>
<evidence type="ECO:0000256" key="5">
    <source>
        <dbReference type="RuleBase" id="RU361277"/>
    </source>
</evidence>
<dbReference type="InterPro" id="IPR013154">
    <property type="entry name" value="ADH-like_N"/>
</dbReference>
<dbReference type="KEGG" id="xla:108719623"/>
<feature type="transmembrane region" description="Helical" evidence="6">
    <location>
        <begin position="146"/>
        <end position="166"/>
    </location>
</feature>
<evidence type="ECO:0000256" key="1">
    <source>
        <dbReference type="ARBA" id="ARBA00001947"/>
    </source>
</evidence>
<dbReference type="AlphaFoldDB" id="A0A8J1MEZ7"/>
<keyword evidence="6" id="KW-1133">Transmembrane helix</keyword>
<dbReference type="RefSeq" id="XP_041439966.1">
    <property type="nucleotide sequence ID" value="XM_041584032.1"/>
</dbReference>
<evidence type="ECO:0000313" key="10">
    <source>
        <dbReference type="RefSeq" id="XP_041439966.1"/>
    </source>
</evidence>
<keyword evidence="4" id="KW-0560">Oxidoreductase</keyword>
<dbReference type="PANTHER" id="PTHR43880:SF63">
    <property type="entry name" value="ALCOHOL DEHYDROGENASE 1A (CLASS I), ALPHA POLYPEPTIDE"/>
    <property type="match status" value="1"/>
</dbReference>
<evidence type="ECO:0000259" key="8">
    <source>
        <dbReference type="Pfam" id="PF08240"/>
    </source>
</evidence>
<dbReference type="GO" id="GO:0008270">
    <property type="term" value="F:zinc ion binding"/>
    <property type="evidence" value="ECO:0000318"/>
    <property type="project" value="GO_Central"/>
</dbReference>
<keyword evidence="9" id="KW-1185">Reference proteome</keyword>
<accession>A0A8J1MEZ7</accession>
<evidence type="ECO:0000256" key="4">
    <source>
        <dbReference type="ARBA" id="ARBA00023002"/>
    </source>
</evidence>
<dbReference type="GO" id="GO:0005829">
    <property type="term" value="C:cytosol"/>
    <property type="evidence" value="ECO:0000318"/>
    <property type="project" value="GO_Central"/>
</dbReference>
<feature type="transmembrane region" description="Helical" evidence="6">
    <location>
        <begin position="173"/>
        <end position="190"/>
    </location>
</feature>
<keyword evidence="6" id="KW-0812">Transmembrane</keyword>
<sequence length="495" mass="53689">MPEYCSKGKVQLLKGNLCYGLSLKRAETLAEDTVEMDTAGKVIKCKAAIAWELHKPVTIEEMEVAPPKAHEVRIKILASGICGSDLSVLKDKFSGVKFPVILGHEAIGFVESIGKGVTTVKPGESCMSVTFFMNAHESSCTENINYQHSTVFSLFVISIATVIWMGLIPARKYPVAIIFALFTLPPHIYYNPCCLLHVNKCKKKSFHECNLLPLGDKVIPLILSKCGHCSACRDPNCNLCEKNDVFAKTGLMYDNTSRFTCKGKQIYHFMCTSTFTEYTVVPDISVAKVDPAAPVEGCLIGCGFATGYGAAVNTAKVTPGSTCAVFGLGGVGFSAIIGCKIAGAGRIIGVGSHKDKFPKAIELGATECLSPKDYDKPIQEVIRDMTNGGVDFAFECTGYVETMKTAFESTYIGSGVTMVLGVAGPDDRLSFHPGELMMGRTMKGSPFGGFKSRDEVPMLVSDYMAKKFHLDFLVSQRMSLRKMNEAFELMENGKG</sequence>
<dbReference type="GO" id="GO:0004745">
    <property type="term" value="F:all-trans-retinol dehydrogenase (NAD+) activity"/>
    <property type="evidence" value="ECO:0000318"/>
    <property type="project" value="GO_Central"/>
</dbReference>
<keyword evidence="6" id="KW-0472">Membrane</keyword>
<dbReference type="InterPro" id="IPR002328">
    <property type="entry name" value="ADH_Zn_CS"/>
</dbReference>
<dbReference type="Gene3D" id="3.90.180.10">
    <property type="entry name" value="Medium-chain alcohol dehydrogenases, catalytic domain"/>
    <property type="match status" value="2"/>
</dbReference>
<dbReference type="OrthoDB" id="417550at2759"/>
<evidence type="ECO:0000256" key="2">
    <source>
        <dbReference type="ARBA" id="ARBA00022723"/>
    </source>
</evidence>
<keyword evidence="2 5" id="KW-0479">Metal-binding</keyword>
<evidence type="ECO:0000313" key="9">
    <source>
        <dbReference type="Proteomes" id="UP000186698"/>
    </source>
</evidence>
<dbReference type="Pfam" id="PF00107">
    <property type="entry name" value="ADH_zinc_N"/>
    <property type="match status" value="1"/>
</dbReference>
<proteinExistence type="inferred from homology"/>
<dbReference type="InterPro" id="IPR011032">
    <property type="entry name" value="GroES-like_sf"/>
</dbReference>
<dbReference type="SUPFAM" id="SSF51735">
    <property type="entry name" value="NAD(P)-binding Rossmann-fold domains"/>
    <property type="match status" value="1"/>
</dbReference>
<evidence type="ECO:0000259" key="7">
    <source>
        <dbReference type="Pfam" id="PF00107"/>
    </source>
</evidence>
<organism evidence="9 10">
    <name type="scientific">Xenopus laevis</name>
    <name type="common">African clawed frog</name>
    <dbReference type="NCBI Taxonomy" id="8355"/>
    <lineage>
        <taxon>Eukaryota</taxon>
        <taxon>Metazoa</taxon>
        <taxon>Chordata</taxon>
        <taxon>Craniata</taxon>
        <taxon>Vertebrata</taxon>
        <taxon>Euteleostomi</taxon>
        <taxon>Amphibia</taxon>
        <taxon>Batrachia</taxon>
        <taxon>Anura</taxon>
        <taxon>Pipoidea</taxon>
        <taxon>Pipidae</taxon>
        <taxon>Xenopodinae</taxon>
        <taxon>Xenopus</taxon>
        <taxon>Xenopus</taxon>
    </lineage>
</organism>
<dbReference type="InterPro" id="IPR036291">
    <property type="entry name" value="NAD(P)-bd_dom_sf"/>
</dbReference>
<comment type="cofactor">
    <cofactor evidence="1 5">
        <name>Zn(2+)</name>
        <dbReference type="ChEBI" id="CHEBI:29105"/>
    </cofactor>
</comment>
<reference evidence="10" key="1">
    <citation type="submission" date="2025-08" db="UniProtKB">
        <authorList>
            <consortium name="RefSeq"/>
        </authorList>
    </citation>
    <scope>IDENTIFICATION</scope>
    <source>
        <strain evidence="10">J_2021</strain>
        <tissue evidence="10">Erythrocytes</tissue>
    </source>
</reference>
<evidence type="ECO:0000256" key="3">
    <source>
        <dbReference type="ARBA" id="ARBA00022833"/>
    </source>
</evidence>
<comment type="similarity">
    <text evidence="5">Belongs to the zinc-containing alcohol dehydrogenase family.</text>
</comment>
<dbReference type="FunFam" id="3.40.50.720:FF:000003">
    <property type="entry name" value="S-(hydroxymethyl)glutathione dehydrogenase"/>
    <property type="match status" value="1"/>
</dbReference>
<dbReference type="PROSITE" id="PS00059">
    <property type="entry name" value="ADH_ZINC"/>
    <property type="match status" value="1"/>
</dbReference>
<dbReference type="GO" id="GO:0042572">
    <property type="term" value="P:retinol metabolic process"/>
    <property type="evidence" value="ECO:0000318"/>
    <property type="project" value="GO_Central"/>
</dbReference>
<dbReference type="SUPFAM" id="SSF50129">
    <property type="entry name" value="GroES-like"/>
    <property type="match status" value="2"/>
</dbReference>
<dbReference type="GO" id="GO:0042573">
    <property type="term" value="P:retinoic acid metabolic process"/>
    <property type="evidence" value="ECO:0000318"/>
    <property type="project" value="GO_Central"/>
</dbReference>
<feature type="domain" description="Alcohol dehydrogenase-like C-terminal" evidence="7">
    <location>
        <begin position="330"/>
        <end position="456"/>
    </location>
</feature>
<name>A0A8J1MEZ7_XENLA</name>
<dbReference type="Proteomes" id="UP000186698">
    <property type="component" value="Chromosome 1L"/>
</dbReference>
<dbReference type="InterPro" id="IPR013149">
    <property type="entry name" value="ADH-like_C"/>
</dbReference>
<evidence type="ECO:0000256" key="6">
    <source>
        <dbReference type="SAM" id="Phobius"/>
    </source>
</evidence>
<protein>
    <submittedName>
        <fullName evidence="10">NADP-dependent alcohol dehydrogenase</fullName>
    </submittedName>
</protein>